<name>A0ABQ4MZ17_9BACL</name>
<feature type="chain" id="PRO_5046457260" evidence="3">
    <location>
        <begin position="28"/>
        <end position="787"/>
    </location>
</feature>
<feature type="transmembrane region" description="Helical" evidence="2">
    <location>
        <begin position="147"/>
        <end position="168"/>
    </location>
</feature>
<feature type="region of interest" description="Disordered" evidence="1">
    <location>
        <begin position="47"/>
        <end position="72"/>
    </location>
</feature>
<accession>A0ABQ4MZ17</accession>
<evidence type="ECO:0000256" key="3">
    <source>
        <dbReference type="SAM" id="SignalP"/>
    </source>
</evidence>
<protein>
    <submittedName>
        <fullName evidence="4">Uncharacterized protein</fullName>
    </submittedName>
</protein>
<gene>
    <name evidence="4" type="ORF">J15TS10_49550</name>
</gene>
<comment type="caution">
    <text evidence="4">The sequence shown here is derived from an EMBL/GenBank/DDBJ whole genome shotgun (WGS) entry which is preliminary data.</text>
</comment>
<feature type="transmembrane region" description="Helical" evidence="2">
    <location>
        <begin position="309"/>
        <end position="331"/>
    </location>
</feature>
<organism evidence="4 5">
    <name type="scientific">Paenibacillus woosongensis</name>
    <dbReference type="NCBI Taxonomy" id="307580"/>
    <lineage>
        <taxon>Bacteria</taxon>
        <taxon>Bacillati</taxon>
        <taxon>Bacillota</taxon>
        <taxon>Bacilli</taxon>
        <taxon>Bacillales</taxon>
        <taxon>Paenibacillaceae</taxon>
        <taxon>Paenibacillus</taxon>
    </lineage>
</organism>
<feature type="transmembrane region" description="Helical" evidence="2">
    <location>
        <begin position="180"/>
        <end position="205"/>
    </location>
</feature>
<dbReference type="EMBL" id="BOSM01000014">
    <property type="protein sequence ID" value="GIP61141.1"/>
    <property type="molecule type" value="Genomic_DNA"/>
</dbReference>
<evidence type="ECO:0000256" key="2">
    <source>
        <dbReference type="SAM" id="Phobius"/>
    </source>
</evidence>
<reference evidence="4 5" key="1">
    <citation type="submission" date="2021-03" db="EMBL/GenBank/DDBJ databases">
        <title>Antimicrobial resistance genes in bacteria isolated from Japanese honey, and their potential for conferring macrolide and lincosamide resistance in the American foulbrood pathogen Paenibacillus larvae.</title>
        <authorList>
            <person name="Okamoto M."/>
            <person name="Kumagai M."/>
            <person name="Kanamori H."/>
            <person name="Takamatsu D."/>
        </authorList>
    </citation>
    <scope>NUCLEOTIDE SEQUENCE [LARGE SCALE GENOMIC DNA]</scope>
    <source>
        <strain evidence="4 5">J15TS10</strain>
    </source>
</reference>
<evidence type="ECO:0000313" key="4">
    <source>
        <dbReference type="EMBL" id="GIP61141.1"/>
    </source>
</evidence>
<dbReference type="RefSeq" id="WP_213595245.1">
    <property type="nucleotide sequence ID" value="NZ_BOSM01000014.1"/>
</dbReference>
<keyword evidence="3" id="KW-0732">Signal</keyword>
<dbReference type="Proteomes" id="UP000681290">
    <property type="component" value="Unassembled WGS sequence"/>
</dbReference>
<proteinExistence type="predicted"/>
<evidence type="ECO:0000313" key="5">
    <source>
        <dbReference type="Proteomes" id="UP000681290"/>
    </source>
</evidence>
<sequence>MRCKRTLLVICLTFFICIMGTAEQASAKPTDNLSSLATVVQGSVTGTTLPSSESRGDFGNDTDQVDQEGGGSPWMPEWLNNLIGKIDDMLQTFKDLMSGKLIYDSIEGFIVKSVDEAIAPFFGVFSKSYLFTLQLANMSFVYKGWSFFAYIGLGLILVALGYLTYQVIRGKKDLSTLLKVFLGCFILGIASLTILNFVNVGINWLSQIMYEGMLGTSDIDYQALDGEQVLKAIVLGTDGITNPAYAGQTLGQIVVQTEGGMFTLISYVLFAVIPLFIVTVIKGLALIGMAILAPLWITYTAFTGKYETLAGFFNLYVRALLVGLICGLHWAGSVKLQSDYGQGMGFAADIGIHPIILSLLSVVILLVFLFFFWFKPLWYALKSPMTLSGSEVVEKLGERGVKLGETINNVGKRLGSENLQKKALNMKDASKRMSDAGKRMRSSKDVTLGKIKSSITGGVSESFEGITYKEPETWLELSGDVMTLEEPEIALEDFFISASGVHINEVLKDEGFTDAKLLNVKEEEKAKMNTLVQTMNDKYKKDVIWNEKSGQLLMTGVTTGMLRDFRQQGFDLSHVHDGLAKDGTFVDFKQKNALMLSTSEKAEKAMETVKSELPVLTRAILPQKVAQDVFSQLQKSDYSWAKEVRFEKGQLWIPEYEKEEVKEVIEGMLATENRQVRFNLPRHSKFSFDMIEDWKKQGETQLVNAIELSKDGTYLYIEESEREGFVKKYEEYRENRTPYWRAKNGKIFVIKDGVPVDHGQVPINGLNMGSFEQLQTDMMHKHQENKQ</sequence>
<keyword evidence="5" id="KW-1185">Reference proteome</keyword>
<evidence type="ECO:0000256" key="1">
    <source>
        <dbReference type="SAM" id="MobiDB-lite"/>
    </source>
</evidence>
<feature type="transmembrane region" description="Helical" evidence="2">
    <location>
        <begin position="351"/>
        <end position="374"/>
    </location>
</feature>
<feature type="transmembrane region" description="Helical" evidence="2">
    <location>
        <begin position="264"/>
        <end position="297"/>
    </location>
</feature>
<keyword evidence="2" id="KW-1133">Transmembrane helix</keyword>
<feature type="signal peptide" evidence="3">
    <location>
        <begin position="1"/>
        <end position="27"/>
    </location>
</feature>
<keyword evidence="2" id="KW-0472">Membrane</keyword>
<keyword evidence="2" id="KW-0812">Transmembrane</keyword>